<keyword evidence="9" id="KW-1185">Reference proteome</keyword>
<keyword evidence="5 8" id="KW-0378">Hydrolase</keyword>
<dbReference type="GO" id="GO:0030288">
    <property type="term" value="C:outer membrane-bounded periplasmic space"/>
    <property type="evidence" value="ECO:0007669"/>
    <property type="project" value="TreeGrafter"/>
</dbReference>
<dbReference type="GO" id="GO:0000166">
    <property type="term" value="F:nucleotide binding"/>
    <property type="evidence" value="ECO:0007669"/>
    <property type="project" value="UniProtKB-KW"/>
</dbReference>
<dbReference type="PROSITE" id="PS00785">
    <property type="entry name" value="5_NUCLEOTIDASE_1"/>
    <property type="match status" value="1"/>
</dbReference>
<dbReference type="InterPro" id="IPR006146">
    <property type="entry name" value="5'-Nucleotdase_CS"/>
</dbReference>
<dbReference type="Pfam" id="PF00149">
    <property type="entry name" value="Metallophos"/>
    <property type="match status" value="1"/>
</dbReference>
<dbReference type="InterPro" id="IPR004843">
    <property type="entry name" value="Calcineurin-like_PHP"/>
</dbReference>
<dbReference type="InterPro" id="IPR036907">
    <property type="entry name" value="5'-Nucleotdase_C_sf"/>
</dbReference>
<dbReference type="NCBIfam" id="NF007109">
    <property type="entry name" value="PRK09558.1"/>
    <property type="match status" value="1"/>
</dbReference>
<reference evidence="8 9" key="1">
    <citation type="submission" date="2014-06" db="EMBL/GenBank/DDBJ databases">
        <title>Whole Genome Sequences of Three Symbiotic Endozoicomonas Bacteria.</title>
        <authorList>
            <person name="Neave M.J."/>
            <person name="Apprill A."/>
            <person name="Voolstra C.R."/>
        </authorList>
    </citation>
    <scope>NUCLEOTIDE SEQUENCE [LARGE SCALE GENOMIC DNA]</scope>
    <source>
        <strain evidence="8 9">DSM 22380</strain>
    </source>
</reference>
<dbReference type="AlphaFoldDB" id="A0A081KG48"/>
<evidence type="ECO:0000313" key="8">
    <source>
        <dbReference type="EMBL" id="KEI73124.1"/>
    </source>
</evidence>
<evidence type="ECO:0000259" key="6">
    <source>
        <dbReference type="Pfam" id="PF00149"/>
    </source>
</evidence>
<dbReference type="eggNOG" id="COG0737">
    <property type="taxonomic scope" value="Bacteria"/>
</dbReference>
<dbReference type="RefSeq" id="WP_020582321.1">
    <property type="nucleotide sequence ID" value="NZ_JOJP01000001.1"/>
</dbReference>
<feature type="domain" description="5'-Nucleotidase C-terminal" evidence="7">
    <location>
        <begin position="333"/>
        <end position="477"/>
    </location>
</feature>
<evidence type="ECO:0000256" key="5">
    <source>
        <dbReference type="RuleBase" id="RU362119"/>
    </source>
</evidence>
<dbReference type="PANTHER" id="PTHR11575:SF46">
    <property type="entry name" value="PROTEIN USHA"/>
    <property type="match status" value="1"/>
</dbReference>
<comment type="similarity">
    <text evidence="1 5">Belongs to the 5'-nucleotidase family.</text>
</comment>
<dbReference type="SUPFAM" id="SSF56300">
    <property type="entry name" value="Metallo-dependent phosphatases"/>
    <property type="match status" value="1"/>
</dbReference>
<feature type="domain" description="Calcineurin-like phosphoesterase" evidence="6">
    <location>
        <begin position="38"/>
        <end position="252"/>
    </location>
</feature>
<comment type="caution">
    <text evidence="8">The sequence shown here is derived from an EMBL/GenBank/DDBJ whole genome shotgun (WGS) entry which is preliminary data.</text>
</comment>
<evidence type="ECO:0000259" key="7">
    <source>
        <dbReference type="Pfam" id="PF02872"/>
    </source>
</evidence>
<organism evidence="8 9">
    <name type="scientific">Endozoicomonas elysicola</name>
    <dbReference type="NCBI Taxonomy" id="305900"/>
    <lineage>
        <taxon>Bacteria</taxon>
        <taxon>Pseudomonadati</taxon>
        <taxon>Pseudomonadota</taxon>
        <taxon>Gammaproteobacteria</taxon>
        <taxon>Oceanospirillales</taxon>
        <taxon>Endozoicomonadaceae</taxon>
        <taxon>Endozoicomonas</taxon>
    </lineage>
</organism>
<dbReference type="Gene3D" id="3.60.21.10">
    <property type="match status" value="1"/>
</dbReference>
<evidence type="ECO:0000256" key="1">
    <source>
        <dbReference type="ARBA" id="ARBA00006654"/>
    </source>
</evidence>
<dbReference type="SUPFAM" id="SSF55816">
    <property type="entry name" value="5'-nucleotidase (syn. UDP-sugar hydrolase), C-terminal domain"/>
    <property type="match status" value="1"/>
</dbReference>
<feature type="chain" id="PRO_5005105669" evidence="5">
    <location>
        <begin position="25"/>
        <end position="518"/>
    </location>
</feature>
<dbReference type="InterPro" id="IPR008334">
    <property type="entry name" value="5'-Nucleotdase_C"/>
</dbReference>
<dbReference type="EC" id="3.1.3.5" evidence="8"/>
<dbReference type="PRINTS" id="PR01607">
    <property type="entry name" value="APYRASEFAMLY"/>
</dbReference>
<keyword evidence="3 5" id="KW-0732">Signal</keyword>
<evidence type="ECO:0000256" key="3">
    <source>
        <dbReference type="ARBA" id="ARBA00022729"/>
    </source>
</evidence>
<dbReference type="GO" id="GO:0009166">
    <property type="term" value="P:nucleotide catabolic process"/>
    <property type="evidence" value="ECO:0007669"/>
    <property type="project" value="InterPro"/>
</dbReference>
<proteinExistence type="inferred from homology"/>
<dbReference type="EMBL" id="JOJP01000001">
    <property type="protein sequence ID" value="KEI73124.1"/>
    <property type="molecule type" value="Genomic_DNA"/>
</dbReference>
<feature type="signal peptide" evidence="5">
    <location>
        <begin position="1"/>
        <end position="24"/>
    </location>
</feature>
<evidence type="ECO:0000256" key="2">
    <source>
        <dbReference type="ARBA" id="ARBA00022723"/>
    </source>
</evidence>
<dbReference type="EC" id="3.6.1.45" evidence="8"/>
<gene>
    <name evidence="8" type="primary">ushA</name>
    <name evidence="8" type="ORF">GV64_22590</name>
</gene>
<dbReference type="PROSITE" id="PS00786">
    <property type="entry name" value="5_NUCLEOTIDASE_2"/>
    <property type="match status" value="1"/>
</dbReference>
<dbReference type="InterPro" id="IPR006179">
    <property type="entry name" value="5_nucleotidase/apyrase"/>
</dbReference>
<dbReference type="PANTHER" id="PTHR11575">
    <property type="entry name" value="5'-NUCLEOTIDASE-RELATED"/>
    <property type="match status" value="1"/>
</dbReference>
<dbReference type="GO" id="GO:0046872">
    <property type="term" value="F:metal ion binding"/>
    <property type="evidence" value="ECO:0007669"/>
    <property type="project" value="UniProtKB-KW"/>
</dbReference>
<dbReference type="Gene3D" id="3.90.780.10">
    <property type="entry name" value="5'-Nucleotidase, C-terminal domain"/>
    <property type="match status" value="1"/>
</dbReference>
<dbReference type="Pfam" id="PF02872">
    <property type="entry name" value="5_nucleotid_C"/>
    <property type="match status" value="1"/>
</dbReference>
<dbReference type="PROSITE" id="PS51257">
    <property type="entry name" value="PROKAR_LIPOPROTEIN"/>
    <property type="match status" value="1"/>
</dbReference>
<dbReference type="GO" id="GO:0008768">
    <property type="term" value="F:UDP-sugar diphosphatase activity"/>
    <property type="evidence" value="ECO:0007669"/>
    <property type="project" value="UniProtKB-EC"/>
</dbReference>
<evidence type="ECO:0000313" key="9">
    <source>
        <dbReference type="Proteomes" id="UP000027997"/>
    </source>
</evidence>
<accession>A0A081KG48</accession>
<sequence length="518" mass="56831">MTRNKNWKWLAAVISALVISACTTVNPPAEKDQKYKLTVLHTNDHHGRFWQDSKGRYGMAARMTLVESIRKEVKEEGGHVLLLSGGDINTGVPESDMQDAIPDLKGMNLLGYDAMAVGNHEFDNPRDILAMQQSLAEFPFLSANIFDAGTGKHVFEPYTTFDLDGLRIAVVGFTTTDTPKQTNPENVKGLDFQSPVAVASKLIPELEKQADIIIATTHMGHYQNGNHGINAPGDVTLARSVKGIDLIVGGHSQDPLFKPDLQNDTYIVQAQEWGKYVGRADFEYTNSQLILTSYQLIPVNGSEDDKVIPENRAMLSLLSPYQEKGQQLVEGKVGAVDQRLMGERSEVRFQPTNLGTLLTEALMEKSGADLAVMNGGGIRSSINSGEITYKDVLTVLPFGNTLTTVDMTGKEILEYLTVVANKPANSGAFAHFSGVEMLIKDQQLYNVQINGKALEPEKAYKMAILSFSASGGDKYPNLMDKPGFVDTGYLDAEVLKEFIEQNSPLRVADFQPEGVIRQ</sequence>
<dbReference type="GO" id="GO:0008253">
    <property type="term" value="F:5'-nucleotidase activity"/>
    <property type="evidence" value="ECO:0007669"/>
    <property type="project" value="UniProtKB-EC"/>
</dbReference>
<name>A0A081KG48_9GAMM</name>
<dbReference type="Proteomes" id="UP000027997">
    <property type="component" value="Unassembled WGS sequence"/>
</dbReference>
<dbReference type="STRING" id="305900.GV64_22590"/>
<keyword evidence="2" id="KW-0479">Metal-binding</keyword>
<protein>
    <submittedName>
        <fullName evidence="8">5'-nucleotidase</fullName>
        <ecNumber evidence="8">3.1.3.5</ecNumber>
        <ecNumber evidence="8">3.6.1.45</ecNumber>
    </submittedName>
</protein>
<evidence type="ECO:0000256" key="4">
    <source>
        <dbReference type="ARBA" id="ARBA00022741"/>
    </source>
</evidence>
<dbReference type="InterPro" id="IPR029052">
    <property type="entry name" value="Metallo-depent_PP-like"/>
</dbReference>
<keyword evidence="4 5" id="KW-0547">Nucleotide-binding</keyword>